<dbReference type="AlphaFoldDB" id="A0A942I4P1"/>
<evidence type="ECO:0000313" key="8">
    <source>
        <dbReference type="EMBL" id="MBS3651784.1"/>
    </source>
</evidence>
<dbReference type="InterPro" id="IPR012413">
    <property type="entry name" value="BA14K"/>
</dbReference>
<protein>
    <recommendedName>
        <fullName evidence="3">Lectin-like protein BA14k</fullName>
    </recommendedName>
</protein>
<gene>
    <name evidence="8" type="ORF">KEU06_24525</name>
</gene>
<proteinExistence type="inferred from homology"/>
<evidence type="ECO:0000256" key="7">
    <source>
        <dbReference type="SAM" id="MobiDB-lite"/>
    </source>
</evidence>
<name>A0A942I4P1_9HYPH</name>
<comment type="subcellular location">
    <subcellularLocation>
        <location evidence="1">Membrane</location>
        <topology evidence="1">Single-pass membrane protein</topology>
    </subcellularLocation>
</comment>
<dbReference type="EMBL" id="JAGWCR010000016">
    <property type="protein sequence ID" value="MBS3651784.1"/>
    <property type="molecule type" value="Genomic_DNA"/>
</dbReference>
<evidence type="ECO:0000256" key="6">
    <source>
        <dbReference type="ARBA" id="ARBA00025321"/>
    </source>
</evidence>
<feature type="region of interest" description="Disordered" evidence="7">
    <location>
        <begin position="67"/>
        <end position="86"/>
    </location>
</feature>
<evidence type="ECO:0000256" key="1">
    <source>
        <dbReference type="ARBA" id="ARBA00004167"/>
    </source>
</evidence>
<accession>A0A942I4P1</accession>
<keyword evidence="9" id="KW-1185">Reference proteome</keyword>
<comment type="caution">
    <text evidence="8">The sequence shown here is derived from an EMBL/GenBank/DDBJ whole genome shotgun (WGS) entry which is preliminary data.</text>
</comment>
<evidence type="ECO:0000256" key="5">
    <source>
        <dbReference type="ARBA" id="ARBA00022734"/>
    </source>
</evidence>
<dbReference type="Pfam" id="PF07886">
    <property type="entry name" value="BA14K"/>
    <property type="match status" value="1"/>
</dbReference>
<evidence type="ECO:0000256" key="2">
    <source>
        <dbReference type="ARBA" id="ARBA00010270"/>
    </source>
</evidence>
<evidence type="ECO:0000256" key="4">
    <source>
        <dbReference type="ARBA" id="ARBA00022475"/>
    </source>
</evidence>
<organism evidence="8 9">
    <name type="scientific">Pseudaminobacter soli</name>
    <name type="common">ex Zhang et al. 2022</name>
    <dbReference type="NCBI Taxonomy" id="2831468"/>
    <lineage>
        <taxon>Bacteria</taxon>
        <taxon>Pseudomonadati</taxon>
        <taxon>Pseudomonadota</taxon>
        <taxon>Alphaproteobacteria</taxon>
        <taxon>Hyphomicrobiales</taxon>
        <taxon>Phyllobacteriaceae</taxon>
        <taxon>Pseudaminobacter</taxon>
    </lineage>
</organism>
<keyword evidence="4" id="KW-0472">Membrane</keyword>
<keyword evidence="4" id="KW-1003">Cell membrane</keyword>
<keyword evidence="5" id="KW-0430">Lectin</keyword>
<feature type="region of interest" description="Disordered" evidence="7">
    <location>
        <begin position="1"/>
        <end position="31"/>
    </location>
</feature>
<evidence type="ECO:0000256" key="3">
    <source>
        <dbReference type="ARBA" id="ARBA00020552"/>
    </source>
</evidence>
<evidence type="ECO:0000313" key="9">
    <source>
        <dbReference type="Proteomes" id="UP000680348"/>
    </source>
</evidence>
<comment type="function">
    <text evidence="6">Has immunoglobulin-binding and hemagglutination properties, and can bind to mannose. Essential for virulence. May be involved in LPS biosynthesis or polysaccharide transport.</text>
</comment>
<comment type="similarity">
    <text evidence="2">Belongs to the BA14k family.</text>
</comment>
<reference evidence="8" key="1">
    <citation type="submission" date="2021-04" db="EMBL/GenBank/DDBJ databases">
        <title>Pseudaminobacter soli sp. nov., isolated from paddy soil contaminated by heavy metals.</title>
        <authorList>
            <person name="Zhang K."/>
        </authorList>
    </citation>
    <scope>NUCLEOTIDE SEQUENCE</scope>
    <source>
        <strain evidence="8">19-2017</strain>
    </source>
</reference>
<dbReference type="GO" id="GO:0030246">
    <property type="term" value="F:carbohydrate binding"/>
    <property type="evidence" value="ECO:0007669"/>
    <property type="project" value="UniProtKB-KW"/>
</dbReference>
<dbReference type="Proteomes" id="UP000680348">
    <property type="component" value="Unassembled WGS sequence"/>
</dbReference>
<sequence>MGGGGGGMGGGGGGGGGTGGGGGGGGGGGMFPQGGGAFYRQGIGYGDYYSGYSAHVARCAAHHRSYRASDNTFQPLHGPRRQCISP</sequence>
<dbReference type="GO" id="GO:0016020">
    <property type="term" value="C:membrane"/>
    <property type="evidence" value="ECO:0007669"/>
    <property type="project" value="UniProtKB-SubCell"/>
</dbReference>